<gene>
    <name evidence="6" type="ORF">EZS28_017117</name>
</gene>
<sequence length="178" mass="19642">MSPETFGPDIIELLKEKLYNDVTSTFIGRFGYIITITAIKNIGEGRIRANSGIASFLIRFEAIVFKPLKEEVLDGEVTIVNQQGLFCQVGPCIIFVSNHQFPGGFNFNAENSEGAYLHQDGSKIMRGSFVRLRVLGAKVETSKMSCTGQMNESCLGLLQNSSEITTEESKEKVADSEF</sequence>
<organism evidence="6 7">
    <name type="scientific">Streblomastix strix</name>
    <dbReference type="NCBI Taxonomy" id="222440"/>
    <lineage>
        <taxon>Eukaryota</taxon>
        <taxon>Metamonada</taxon>
        <taxon>Preaxostyla</taxon>
        <taxon>Oxymonadida</taxon>
        <taxon>Streblomastigidae</taxon>
        <taxon>Streblomastix</taxon>
    </lineage>
</organism>
<dbReference type="GO" id="GO:0031369">
    <property type="term" value="F:translation initiation factor binding"/>
    <property type="evidence" value="ECO:0007669"/>
    <property type="project" value="TreeGrafter"/>
</dbReference>
<feature type="domain" description="RNA polymerase Rpb7-like N-terminal" evidence="5">
    <location>
        <begin position="2"/>
        <end position="52"/>
    </location>
</feature>
<evidence type="ECO:0000256" key="2">
    <source>
        <dbReference type="ARBA" id="ARBA00009307"/>
    </source>
</evidence>
<proteinExistence type="inferred from homology"/>
<evidence type="ECO:0000256" key="4">
    <source>
        <dbReference type="ARBA" id="ARBA00023163"/>
    </source>
</evidence>
<dbReference type="InterPro" id="IPR036898">
    <property type="entry name" value="RNA_pol_Rpb7-like_N_sf"/>
</dbReference>
<keyword evidence="4" id="KW-0804">Transcription</keyword>
<dbReference type="Proteomes" id="UP000324800">
    <property type="component" value="Unassembled WGS sequence"/>
</dbReference>
<evidence type="ECO:0000313" key="6">
    <source>
        <dbReference type="EMBL" id="KAA6387358.1"/>
    </source>
</evidence>
<dbReference type="OrthoDB" id="1162399at2759"/>
<evidence type="ECO:0000259" key="5">
    <source>
        <dbReference type="Pfam" id="PF03876"/>
    </source>
</evidence>
<reference evidence="6 7" key="1">
    <citation type="submission" date="2019-03" db="EMBL/GenBank/DDBJ databases">
        <title>Single cell metagenomics reveals metabolic interactions within the superorganism composed of flagellate Streblomastix strix and complex community of Bacteroidetes bacteria on its surface.</title>
        <authorList>
            <person name="Treitli S.C."/>
            <person name="Kolisko M."/>
            <person name="Husnik F."/>
            <person name="Keeling P."/>
            <person name="Hampl V."/>
        </authorList>
    </citation>
    <scope>NUCLEOTIDE SEQUENCE [LARGE SCALE GENOMIC DNA]</scope>
    <source>
        <strain evidence="6">ST1C</strain>
    </source>
</reference>
<dbReference type="Pfam" id="PF03876">
    <property type="entry name" value="SHS2_Rpb7-N"/>
    <property type="match status" value="1"/>
</dbReference>
<dbReference type="Gene3D" id="2.40.50.140">
    <property type="entry name" value="Nucleic acid-binding proteins"/>
    <property type="match status" value="1"/>
</dbReference>
<dbReference type="PANTHER" id="PTHR12709">
    <property type="entry name" value="DNA-DIRECTED RNA POLYMERASE II, III"/>
    <property type="match status" value="1"/>
</dbReference>
<dbReference type="InterPro" id="IPR045113">
    <property type="entry name" value="Rpb7-like"/>
</dbReference>
<dbReference type="GO" id="GO:0000932">
    <property type="term" value="C:P-body"/>
    <property type="evidence" value="ECO:0007669"/>
    <property type="project" value="TreeGrafter"/>
</dbReference>
<name>A0A5J4VXR0_9EUKA</name>
<dbReference type="Gene3D" id="3.30.1490.120">
    <property type="entry name" value="RNA polymerase Rpb7-like, N-terminal domain"/>
    <property type="match status" value="1"/>
</dbReference>
<dbReference type="GO" id="GO:0060213">
    <property type="term" value="P:positive regulation of nuclear-transcribed mRNA poly(A) tail shortening"/>
    <property type="evidence" value="ECO:0007669"/>
    <property type="project" value="TreeGrafter"/>
</dbReference>
<dbReference type="FunFam" id="3.30.1490.120:FF:000001">
    <property type="entry name" value="DNA-directed RNA polymerase II subunit RPB7"/>
    <property type="match status" value="1"/>
</dbReference>
<evidence type="ECO:0000256" key="3">
    <source>
        <dbReference type="ARBA" id="ARBA00022478"/>
    </source>
</evidence>
<dbReference type="GO" id="GO:0003727">
    <property type="term" value="F:single-stranded RNA binding"/>
    <property type="evidence" value="ECO:0007669"/>
    <property type="project" value="TreeGrafter"/>
</dbReference>
<dbReference type="GO" id="GO:0003697">
    <property type="term" value="F:single-stranded DNA binding"/>
    <property type="evidence" value="ECO:0007669"/>
    <property type="project" value="TreeGrafter"/>
</dbReference>
<dbReference type="GO" id="GO:0045948">
    <property type="term" value="P:positive regulation of translational initiation"/>
    <property type="evidence" value="ECO:0007669"/>
    <property type="project" value="TreeGrafter"/>
</dbReference>
<comment type="subcellular location">
    <subcellularLocation>
        <location evidence="1">Nucleus</location>
    </subcellularLocation>
</comment>
<dbReference type="SUPFAM" id="SSF50249">
    <property type="entry name" value="Nucleic acid-binding proteins"/>
    <property type="match status" value="1"/>
</dbReference>
<dbReference type="GO" id="GO:0005665">
    <property type="term" value="C:RNA polymerase II, core complex"/>
    <property type="evidence" value="ECO:0007669"/>
    <property type="project" value="TreeGrafter"/>
</dbReference>
<dbReference type="InterPro" id="IPR005576">
    <property type="entry name" value="Rpb7-like_N"/>
</dbReference>
<dbReference type="EMBL" id="SNRW01004407">
    <property type="protein sequence ID" value="KAA6387358.1"/>
    <property type="molecule type" value="Genomic_DNA"/>
</dbReference>
<dbReference type="PANTHER" id="PTHR12709:SF4">
    <property type="entry name" value="DNA-DIRECTED RNA POLYMERASE II SUBUNIT RPB7"/>
    <property type="match status" value="1"/>
</dbReference>
<accession>A0A5J4VXR0</accession>
<dbReference type="AlphaFoldDB" id="A0A5J4VXR0"/>
<dbReference type="InterPro" id="IPR012340">
    <property type="entry name" value="NA-bd_OB-fold"/>
</dbReference>
<dbReference type="GO" id="GO:0006367">
    <property type="term" value="P:transcription initiation at RNA polymerase II promoter"/>
    <property type="evidence" value="ECO:0007669"/>
    <property type="project" value="TreeGrafter"/>
</dbReference>
<evidence type="ECO:0000256" key="1">
    <source>
        <dbReference type="ARBA" id="ARBA00004123"/>
    </source>
</evidence>
<evidence type="ECO:0000313" key="7">
    <source>
        <dbReference type="Proteomes" id="UP000324800"/>
    </source>
</evidence>
<comment type="similarity">
    <text evidence="2">Belongs to the eukaryotic RPB7/RPC8 RNA polymerase subunit family.</text>
</comment>
<dbReference type="SUPFAM" id="SSF88798">
    <property type="entry name" value="N-terminal, heterodimerisation domain of RBP7 (RpoE)"/>
    <property type="match status" value="1"/>
</dbReference>
<comment type="caution">
    <text evidence="6">The sequence shown here is derived from an EMBL/GenBank/DDBJ whole genome shotgun (WGS) entry which is preliminary data.</text>
</comment>
<protein>
    <submittedName>
        <fullName evidence="6">DNA-directed RNA polymerase II subunit RPB7</fullName>
    </submittedName>
</protein>
<keyword evidence="3 6" id="KW-0240">DNA-directed RNA polymerase</keyword>